<reference evidence="2 3" key="1">
    <citation type="journal article" date="2012" name="Front. Microbiol.">
        <title>Redundancy and modularity in membrane-associated dissimilatory nitrate reduction in Bacillus.</title>
        <authorList>
            <person name="Heylen K."/>
            <person name="Keltjens J."/>
        </authorList>
    </citation>
    <scope>NUCLEOTIDE SEQUENCE [LARGE SCALE GENOMIC DNA]</scope>
    <source>
        <strain evidence="2 3">LMG 9581</strain>
    </source>
</reference>
<feature type="domain" description="Peptidase S9 prolyl oligopeptidase catalytic" evidence="1">
    <location>
        <begin position="91"/>
        <end position="245"/>
    </location>
</feature>
<name>K6BWM4_SCHAZ</name>
<dbReference type="PANTHER" id="PTHR47381">
    <property type="entry name" value="ALPHA/BETA-HYDROLASES SUPERFAMILY PROTEIN"/>
    <property type="match status" value="1"/>
</dbReference>
<dbReference type="InterPro" id="IPR001375">
    <property type="entry name" value="Peptidase_S9_cat"/>
</dbReference>
<protein>
    <recommendedName>
        <fullName evidence="1">Peptidase S9 prolyl oligopeptidase catalytic domain-containing protein</fullName>
    </recommendedName>
</protein>
<sequence length="257" mass="30021">MFTINHEVIAGVPTLHVSNQSLLDKKTPVVFFIHGFTSAKEHNLHYAYLLANEGFRVYLPEVYLHGERLDHSNISTEKIYYKFWDMVIQTIHELNEIRKELVRKALIDEQRIGLAGLSMGGIITLGALKQYEWIKTAVSLMGCPAYKQFANGLITEIKRQGEKLPFTDEELEEKINELKPYDLSLEPEKLYNRPLLFWHGKEDSVVPYDYAYEFYVNNKDLYKNNPEKFKFLSEPKAGHKVSRNGVLETVQWFRKFL</sequence>
<dbReference type="InterPro" id="IPR029058">
    <property type="entry name" value="AB_hydrolase_fold"/>
</dbReference>
<accession>K6BWM4</accession>
<dbReference type="SUPFAM" id="SSF53474">
    <property type="entry name" value="alpha/beta-Hydrolases"/>
    <property type="match status" value="1"/>
</dbReference>
<organism evidence="2 3">
    <name type="scientific">Schinkia azotoformans LMG 9581</name>
    <dbReference type="NCBI Taxonomy" id="1131731"/>
    <lineage>
        <taxon>Bacteria</taxon>
        <taxon>Bacillati</taxon>
        <taxon>Bacillota</taxon>
        <taxon>Bacilli</taxon>
        <taxon>Bacillales</taxon>
        <taxon>Bacillaceae</taxon>
        <taxon>Calidifontibacillus/Schinkia group</taxon>
        <taxon>Schinkia</taxon>
    </lineage>
</organism>
<dbReference type="GeneID" id="89467351"/>
<gene>
    <name evidence="2" type="ORF">BAZO_16749</name>
</gene>
<keyword evidence="3" id="KW-1185">Reference proteome</keyword>
<evidence type="ECO:0000313" key="3">
    <source>
        <dbReference type="Proteomes" id="UP000006315"/>
    </source>
</evidence>
<dbReference type="AlphaFoldDB" id="K6BWM4"/>
<comment type="caution">
    <text evidence="2">The sequence shown here is derived from an EMBL/GenBank/DDBJ whole genome shotgun (WGS) entry which is preliminary data.</text>
</comment>
<dbReference type="GO" id="GO:0006508">
    <property type="term" value="P:proteolysis"/>
    <property type="evidence" value="ECO:0007669"/>
    <property type="project" value="InterPro"/>
</dbReference>
<dbReference type="PATRIC" id="fig|1131731.3.peg.3413"/>
<dbReference type="STRING" id="1131731.BAZO_16749"/>
<dbReference type="Gene3D" id="3.40.50.1820">
    <property type="entry name" value="alpha/beta hydrolase"/>
    <property type="match status" value="1"/>
</dbReference>
<proteinExistence type="predicted"/>
<evidence type="ECO:0000259" key="1">
    <source>
        <dbReference type="Pfam" id="PF00326"/>
    </source>
</evidence>
<dbReference type="EMBL" id="AJLR01000146">
    <property type="protein sequence ID" value="EKN63340.1"/>
    <property type="molecule type" value="Genomic_DNA"/>
</dbReference>
<dbReference type="GO" id="GO:0008236">
    <property type="term" value="F:serine-type peptidase activity"/>
    <property type="evidence" value="ECO:0007669"/>
    <property type="project" value="InterPro"/>
</dbReference>
<evidence type="ECO:0000313" key="2">
    <source>
        <dbReference type="EMBL" id="EKN63340.1"/>
    </source>
</evidence>
<dbReference type="Pfam" id="PF00326">
    <property type="entry name" value="Peptidase_S9"/>
    <property type="match status" value="1"/>
</dbReference>
<dbReference type="PANTHER" id="PTHR47381:SF3">
    <property type="entry name" value="ALPHA_BETA-HYDROLASES SUPERFAMILY PROTEIN"/>
    <property type="match status" value="1"/>
</dbReference>
<dbReference type="Proteomes" id="UP000006315">
    <property type="component" value="Unassembled WGS sequence"/>
</dbReference>
<dbReference type="RefSeq" id="WP_004431726.1">
    <property type="nucleotide sequence ID" value="NZ_AJLR01000146.1"/>
</dbReference>